<dbReference type="AlphaFoldDB" id="A0AAN1CRY6"/>
<dbReference type="EMBL" id="CP016177">
    <property type="protein sequence ID" value="ANO33051.1"/>
    <property type="molecule type" value="Genomic_DNA"/>
</dbReference>
<reference evidence="1 2" key="1">
    <citation type="submission" date="2016-06" db="EMBL/GenBank/DDBJ databases">
        <title>Adaptive Radiation by Waves of Gene Transfer Leads to Fine-Scale Resource Partitioning in Marine Microbes.</title>
        <authorList>
            <person name="Hehemann J.-H."/>
            <person name="Arevalo P."/>
            <person name="Datta M.S."/>
            <person name="Yu X."/>
            <person name="Corzett C."/>
            <person name="Henschel A."/>
            <person name="Preheim S.P."/>
            <person name="Timberlake S."/>
            <person name="Alm E.J."/>
            <person name="Polz M.F."/>
        </authorList>
    </citation>
    <scope>NUCLEOTIDE SEQUENCE [LARGE SCALE GENOMIC DNA]</scope>
    <source>
        <strain evidence="1 2">FF50</strain>
    </source>
</reference>
<dbReference type="GO" id="GO:0008168">
    <property type="term" value="F:methyltransferase activity"/>
    <property type="evidence" value="ECO:0007669"/>
    <property type="project" value="UniProtKB-KW"/>
</dbReference>
<evidence type="ECO:0000313" key="2">
    <source>
        <dbReference type="Proteomes" id="UP000092018"/>
    </source>
</evidence>
<dbReference type="Gene3D" id="3.40.50.150">
    <property type="entry name" value="Vaccinia Virus protein VP39"/>
    <property type="match status" value="1"/>
</dbReference>
<dbReference type="SUPFAM" id="SSF53335">
    <property type="entry name" value="S-adenosyl-L-methionine-dependent methyltransferases"/>
    <property type="match status" value="1"/>
</dbReference>
<organism evidence="1 2">
    <name type="scientific">Vibrio breoganii</name>
    <dbReference type="NCBI Taxonomy" id="553239"/>
    <lineage>
        <taxon>Bacteria</taxon>
        <taxon>Pseudomonadati</taxon>
        <taxon>Pseudomonadota</taxon>
        <taxon>Gammaproteobacteria</taxon>
        <taxon>Vibrionales</taxon>
        <taxon>Vibrionaceae</taxon>
        <taxon>Vibrio</taxon>
    </lineage>
</organism>
<dbReference type="Pfam" id="PF13489">
    <property type="entry name" value="Methyltransf_23"/>
    <property type="match status" value="1"/>
</dbReference>
<proteinExistence type="predicted"/>
<dbReference type="CDD" id="cd02440">
    <property type="entry name" value="AdoMet_MTases"/>
    <property type="match status" value="1"/>
</dbReference>
<keyword evidence="1" id="KW-0489">Methyltransferase</keyword>
<dbReference type="PANTHER" id="PTHR43861:SF1">
    <property type="entry name" value="TRANS-ACONITATE 2-METHYLTRANSFERASE"/>
    <property type="match status" value="1"/>
</dbReference>
<dbReference type="Proteomes" id="UP000092018">
    <property type="component" value="Chromosome 1"/>
</dbReference>
<dbReference type="GO" id="GO:0032259">
    <property type="term" value="P:methylation"/>
    <property type="evidence" value="ECO:0007669"/>
    <property type="project" value="UniProtKB-KW"/>
</dbReference>
<dbReference type="PANTHER" id="PTHR43861">
    <property type="entry name" value="TRANS-ACONITATE 2-METHYLTRANSFERASE-RELATED"/>
    <property type="match status" value="1"/>
</dbReference>
<keyword evidence="1" id="KW-0808">Transferase</keyword>
<name>A0AAN1CRY6_9VIBR</name>
<gene>
    <name evidence="1" type="ORF">A6E01_07450</name>
</gene>
<dbReference type="InterPro" id="IPR029063">
    <property type="entry name" value="SAM-dependent_MTases_sf"/>
</dbReference>
<accession>A0AAN1CRY6</accession>
<protein>
    <submittedName>
        <fullName evidence="1">SAM-dependent methyltransferase</fullName>
    </submittedName>
</protein>
<evidence type="ECO:0000313" key="1">
    <source>
        <dbReference type="EMBL" id="ANO33051.1"/>
    </source>
</evidence>
<dbReference type="KEGG" id="vbr:A6E01_07450"/>
<sequence>MNSTTRYYNQNAKQFFDSTIDVEMQSLYEKFLPLIPNGGRILDAGCGSGRDSKAFLDKGYQVDAFDASAELTKLATELTGLEVTQTTFLEFQSEPATYDGIWACASLLHVPMDELDNTFSHLSEFLKPHGYFYCSFKLGKSELDRNGRFFRDLTLEQLQQSLAATGSLEVDTWWETSDLRAGRENEKWLNAILKKNNKYA</sequence>
<dbReference type="RefSeq" id="WP_065209957.1">
    <property type="nucleotide sequence ID" value="NZ_CP016177.1"/>
</dbReference>